<dbReference type="EMBL" id="JAFLQW010000649">
    <property type="protein sequence ID" value="MBO0352168.1"/>
    <property type="molecule type" value="Genomic_DNA"/>
</dbReference>
<organism evidence="2 3">
    <name type="scientific">Phormidium pseudopriestleyi FRX01</name>
    <dbReference type="NCBI Taxonomy" id="1759528"/>
    <lineage>
        <taxon>Bacteria</taxon>
        <taxon>Bacillati</taxon>
        <taxon>Cyanobacteriota</taxon>
        <taxon>Cyanophyceae</taxon>
        <taxon>Oscillatoriophycideae</taxon>
        <taxon>Oscillatoriales</taxon>
        <taxon>Oscillatoriaceae</taxon>
        <taxon>Phormidium</taxon>
    </lineage>
</organism>
<evidence type="ECO:0000256" key="1">
    <source>
        <dbReference type="SAM" id="Phobius"/>
    </source>
</evidence>
<feature type="transmembrane region" description="Helical" evidence="1">
    <location>
        <begin position="109"/>
        <end position="130"/>
    </location>
</feature>
<accession>A0ABS3FYM6</accession>
<keyword evidence="3" id="KW-1185">Reference proteome</keyword>
<feature type="transmembrane region" description="Helical" evidence="1">
    <location>
        <begin position="197"/>
        <end position="217"/>
    </location>
</feature>
<dbReference type="SUPFAM" id="SSF141571">
    <property type="entry name" value="Pentapeptide repeat-like"/>
    <property type="match status" value="1"/>
</dbReference>
<dbReference type="Gene3D" id="2.160.20.80">
    <property type="entry name" value="E3 ubiquitin-protein ligase SopA"/>
    <property type="match status" value="2"/>
</dbReference>
<feature type="transmembrane region" description="Helical" evidence="1">
    <location>
        <begin position="45"/>
        <end position="68"/>
    </location>
</feature>
<name>A0ABS3FYM6_9CYAN</name>
<keyword evidence="1" id="KW-0472">Membrane</keyword>
<dbReference type="Proteomes" id="UP000664844">
    <property type="component" value="Unassembled WGS sequence"/>
</dbReference>
<dbReference type="Pfam" id="PF00805">
    <property type="entry name" value="Pentapeptide"/>
    <property type="match status" value="2"/>
</dbReference>
<sequence length="684" mass="75187">MLKMKNRQYGKENIYDIQGENYTNKLLTLDFKKSKGGQKTYIKTGIFLGVLISSLLVSVIPFLSGFFLQIVIEDILGKSVLLGINFVFLIFFVYISAFILPVNYGFNNLAISIVMFPTLLGTIMSITLGLGGSSQYSILIAIPFIGLSIIIGWVGTIGIVFLLSIITISCKKVGAIFIFIFLFLMIILITFERNLSLQGILTLLAAITVLITGTIIAQKALKGDPKFAWIRDQAVFWAAIGGTSFYGCDLTDACFDGADLPHTDFRQAKLTRASFEGAMRLDLSRLQGTILEQPKVRKLLTSKMGFEEDYTGANLNGANLRGANLTGAILTEVQALDADFSGATLTGACIQEWNINKNTRFHNVLCEKVYLKCTRKGHGTFIFSEPKPDHGTFQPGEFEKWITEIQDTVDLIFQKGLNWKAFAFAITQTAIDTEGVNVSRYQVEHKGEGVMSVKVGVTPEANKAEIHQGIVNNYDSAVELLDRGAPLFLQAKNNQIEEIRDLLRSQWQEFREFVNVFSEANRSISIHGEGNRVYILKQAGDIMETKSEGFNVGGNFAIGGDNMTMTGAQLTLGDLTGQVTNTIQELHDVQSENGQDLVNILTNLQQSITTDPALAENQQKRALKAVETLAKEGKKPPEERDKDIAGMALDALQGISATVGHASKLAEFAEKYLPTLSKLFGLVG</sequence>
<dbReference type="RefSeq" id="WP_207090585.1">
    <property type="nucleotide sequence ID" value="NZ_JAFLQW010000649.1"/>
</dbReference>
<keyword evidence="1" id="KW-1133">Transmembrane helix</keyword>
<dbReference type="PANTHER" id="PTHR14136">
    <property type="entry name" value="BTB_POZ DOMAIN-CONTAINING PROTEIN KCTD9"/>
    <property type="match status" value="1"/>
</dbReference>
<dbReference type="InterPro" id="IPR001646">
    <property type="entry name" value="5peptide_repeat"/>
</dbReference>
<feature type="transmembrane region" description="Helical" evidence="1">
    <location>
        <begin position="80"/>
        <end position="102"/>
    </location>
</feature>
<comment type="caution">
    <text evidence="2">The sequence shown here is derived from an EMBL/GenBank/DDBJ whole genome shotgun (WGS) entry which is preliminary data.</text>
</comment>
<reference evidence="2 3" key="1">
    <citation type="submission" date="2021-03" db="EMBL/GenBank/DDBJ databases">
        <title>Metabolic Capacity of the Antarctic Cyanobacterium Phormidium pseudopriestleyi that Sustains Oxygenic Photosynthesis in the Presence of Hydrogen Sulfide.</title>
        <authorList>
            <person name="Lumian J.E."/>
            <person name="Jungblut A.D."/>
            <person name="Dillon M.L."/>
            <person name="Hawes I."/>
            <person name="Doran P.T."/>
            <person name="Mackey T.J."/>
            <person name="Dick G.J."/>
            <person name="Grettenberger C.L."/>
            <person name="Sumner D.Y."/>
        </authorList>
    </citation>
    <scope>NUCLEOTIDE SEQUENCE [LARGE SCALE GENOMIC DNA]</scope>
    <source>
        <strain evidence="2 3">FRX01</strain>
    </source>
</reference>
<feature type="transmembrane region" description="Helical" evidence="1">
    <location>
        <begin position="136"/>
        <end position="166"/>
    </location>
</feature>
<protein>
    <submittedName>
        <fullName evidence="2">Pentapeptide repeat-containing protein</fullName>
    </submittedName>
</protein>
<dbReference type="InterPro" id="IPR051082">
    <property type="entry name" value="Pentapeptide-BTB/POZ_domain"/>
</dbReference>
<gene>
    <name evidence="2" type="ORF">J0895_24415</name>
</gene>
<dbReference type="PANTHER" id="PTHR14136:SF17">
    <property type="entry name" value="BTB_POZ DOMAIN-CONTAINING PROTEIN KCTD9"/>
    <property type="match status" value="1"/>
</dbReference>
<evidence type="ECO:0000313" key="2">
    <source>
        <dbReference type="EMBL" id="MBO0352168.1"/>
    </source>
</evidence>
<feature type="transmembrane region" description="Helical" evidence="1">
    <location>
        <begin position="173"/>
        <end position="191"/>
    </location>
</feature>
<proteinExistence type="predicted"/>
<evidence type="ECO:0000313" key="3">
    <source>
        <dbReference type="Proteomes" id="UP000664844"/>
    </source>
</evidence>
<keyword evidence="1" id="KW-0812">Transmembrane</keyword>